<dbReference type="PROSITE" id="PS50893">
    <property type="entry name" value="ABC_TRANSPORTER_2"/>
    <property type="match status" value="1"/>
</dbReference>
<comment type="caution">
    <text evidence="11">The sequence shown here is derived from an EMBL/GenBank/DDBJ whole genome shotgun (WGS) entry which is preliminary data.</text>
</comment>
<dbReference type="InterPro" id="IPR027417">
    <property type="entry name" value="P-loop_NTPase"/>
</dbReference>
<feature type="domain" description="ABC transmembrane type-1" evidence="10">
    <location>
        <begin position="50"/>
        <end position="331"/>
    </location>
</feature>
<evidence type="ECO:0000256" key="3">
    <source>
        <dbReference type="ARBA" id="ARBA00022692"/>
    </source>
</evidence>
<feature type="domain" description="ABC transporter" evidence="9">
    <location>
        <begin position="366"/>
        <end position="600"/>
    </location>
</feature>
<dbReference type="FunFam" id="3.40.50.300:FF:000287">
    <property type="entry name" value="Multidrug ABC transporter ATP-binding protein"/>
    <property type="match status" value="1"/>
</dbReference>
<feature type="transmembrane region" description="Helical" evidence="8">
    <location>
        <begin position="47"/>
        <end position="65"/>
    </location>
</feature>
<dbReference type="GO" id="GO:0015421">
    <property type="term" value="F:ABC-type oligopeptide transporter activity"/>
    <property type="evidence" value="ECO:0007669"/>
    <property type="project" value="TreeGrafter"/>
</dbReference>
<protein>
    <submittedName>
        <fullName evidence="11">ABC transporter ATP-binding protein</fullName>
    </submittedName>
</protein>
<keyword evidence="3 8" id="KW-0812">Transmembrane</keyword>
<dbReference type="PROSITE" id="PS00211">
    <property type="entry name" value="ABC_TRANSPORTER_1"/>
    <property type="match status" value="1"/>
</dbReference>
<keyword evidence="7 8" id="KW-0472">Membrane</keyword>
<comment type="subcellular location">
    <subcellularLocation>
        <location evidence="1">Cell membrane</location>
        <topology evidence="1">Multi-pass membrane protein</topology>
    </subcellularLocation>
</comment>
<evidence type="ECO:0000259" key="10">
    <source>
        <dbReference type="PROSITE" id="PS50929"/>
    </source>
</evidence>
<dbReference type="InterPro" id="IPR017871">
    <property type="entry name" value="ABC_transporter-like_CS"/>
</dbReference>
<dbReference type="GO" id="GO:0016887">
    <property type="term" value="F:ATP hydrolysis activity"/>
    <property type="evidence" value="ECO:0007669"/>
    <property type="project" value="InterPro"/>
</dbReference>
<dbReference type="AlphaFoldDB" id="A0A372IK11"/>
<reference evidence="11 12" key="1">
    <citation type="submission" date="2018-08" db="EMBL/GenBank/DDBJ databases">
        <title>Acidipila sp. 4G-K13, an acidobacterium isolated from forest soil.</title>
        <authorList>
            <person name="Gao Z.-H."/>
            <person name="Qiu L.-H."/>
        </authorList>
    </citation>
    <scope>NUCLEOTIDE SEQUENCE [LARGE SCALE GENOMIC DNA]</scope>
    <source>
        <strain evidence="11 12">4G-K13</strain>
    </source>
</reference>
<evidence type="ECO:0000256" key="8">
    <source>
        <dbReference type="SAM" id="Phobius"/>
    </source>
</evidence>
<evidence type="ECO:0000313" key="11">
    <source>
        <dbReference type="EMBL" id="RFU15244.1"/>
    </source>
</evidence>
<dbReference type="PROSITE" id="PS50929">
    <property type="entry name" value="ABC_TM1F"/>
    <property type="match status" value="1"/>
</dbReference>
<evidence type="ECO:0000259" key="9">
    <source>
        <dbReference type="PROSITE" id="PS50893"/>
    </source>
</evidence>
<feature type="transmembrane region" description="Helical" evidence="8">
    <location>
        <begin position="190"/>
        <end position="207"/>
    </location>
</feature>
<dbReference type="Gene3D" id="1.20.1560.10">
    <property type="entry name" value="ABC transporter type 1, transmembrane domain"/>
    <property type="match status" value="1"/>
</dbReference>
<dbReference type="PANTHER" id="PTHR43394:SF1">
    <property type="entry name" value="ATP-BINDING CASSETTE SUB-FAMILY B MEMBER 10, MITOCHONDRIAL"/>
    <property type="match status" value="1"/>
</dbReference>
<keyword evidence="2" id="KW-0813">Transport</keyword>
<evidence type="ECO:0000256" key="7">
    <source>
        <dbReference type="ARBA" id="ARBA00023136"/>
    </source>
</evidence>
<dbReference type="InterPro" id="IPR036640">
    <property type="entry name" value="ABC1_TM_sf"/>
</dbReference>
<dbReference type="OrthoDB" id="9770415at2"/>
<organism evidence="11 12">
    <name type="scientific">Paracidobacterium acidisoli</name>
    <dbReference type="NCBI Taxonomy" id="2303751"/>
    <lineage>
        <taxon>Bacteria</taxon>
        <taxon>Pseudomonadati</taxon>
        <taxon>Acidobacteriota</taxon>
        <taxon>Terriglobia</taxon>
        <taxon>Terriglobales</taxon>
        <taxon>Acidobacteriaceae</taxon>
        <taxon>Paracidobacterium</taxon>
    </lineage>
</organism>
<evidence type="ECO:0000256" key="1">
    <source>
        <dbReference type="ARBA" id="ARBA00004651"/>
    </source>
</evidence>
<dbReference type="Gene3D" id="3.40.50.300">
    <property type="entry name" value="P-loop containing nucleotide triphosphate hydrolases"/>
    <property type="match status" value="1"/>
</dbReference>
<dbReference type="PANTHER" id="PTHR43394">
    <property type="entry name" value="ATP-DEPENDENT PERMEASE MDL1, MITOCHONDRIAL"/>
    <property type="match status" value="1"/>
</dbReference>
<dbReference type="CDD" id="cd07346">
    <property type="entry name" value="ABC_6TM_exporters"/>
    <property type="match status" value="1"/>
</dbReference>
<dbReference type="Pfam" id="PF00664">
    <property type="entry name" value="ABC_membrane"/>
    <property type="match status" value="1"/>
</dbReference>
<name>A0A372IK11_9BACT</name>
<proteinExistence type="predicted"/>
<keyword evidence="12" id="KW-1185">Reference proteome</keyword>
<keyword evidence="5 11" id="KW-0067">ATP-binding</keyword>
<evidence type="ECO:0000256" key="6">
    <source>
        <dbReference type="ARBA" id="ARBA00022989"/>
    </source>
</evidence>
<evidence type="ECO:0000313" key="12">
    <source>
        <dbReference type="Proteomes" id="UP000264702"/>
    </source>
</evidence>
<dbReference type="InterPro" id="IPR039421">
    <property type="entry name" value="Type_1_exporter"/>
</dbReference>
<dbReference type="SMART" id="SM00382">
    <property type="entry name" value="AAA"/>
    <property type="match status" value="1"/>
</dbReference>
<evidence type="ECO:0000256" key="2">
    <source>
        <dbReference type="ARBA" id="ARBA00022448"/>
    </source>
</evidence>
<dbReference type="GO" id="GO:0005524">
    <property type="term" value="F:ATP binding"/>
    <property type="evidence" value="ECO:0007669"/>
    <property type="project" value="UniProtKB-KW"/>
</dbReference>
<dbReference type="EMBL" id="QVQT01000006">
    <property type="protein sequence ID" value="RFU15244.1"/>
    <property type="molecule type" value="Genomic_DNA"/>
</dbReference>
<dbReference type="SUPFAM" id="SSF90123">
    <property type="entry name" value="ABC transporter transmembrane region"/>
    <property type="match status" value="1"/>
</dbReference>
<dbReference type="Proteomes" id="UP000264702">
    <property type="component" value="Unassembled WGS sequence"/>
</dbReference>
<dbReference type="InterPro" id="IPR011527">
    <property type="entry name" value="ABC1_TM_dom"/>
</dbReference>
<accession>A0A372IK11</accession>
<keyword evidence="4" id="KW-0547">Nucleotide-binding</keyword>
<sequence length="642" mass="70092">MRTGEMGQGATKESKPLLSVNAAGKRKLRVQKVLPELWALLRPHHKLIYLGIFLLLVDKLSGLVLPLSTKVLIDNVIGKHNGYLLAPLIGALLLATILQAICSFVLSQALSKAAWSLITDLRIQVQEHIGKLPVAFYDANRTGALVSRIMTDVEGLRNLMGAGMVEFCGGILTAVMAFGVLMWISAKLTLLIFVIMAVFILTLRKVFGAIRPIYHERRIIYAEITGRLTESLGGVRVVKSYHAEDREAGVFAAGARRLLANLMKAITAISFMSMSTSLVIGIVGSLVMFVGAREILGHKITLGSYVTYTVFLAYLLAPAFQLSSIGTQLTEAIAGLDRTYEVLAEDQEDSDPRRTVKLPKKPNGEVVFDNVDFAYETDKPVLNGISFVANPGTVTALVGPSGSGKSTIINLISAFHISEQGKITVDGVDINTVDLGSYRIHLGVVLQESFLFDGTIRENIAFSRPAATEEEIMEAARIARVDEFAYRFPDGFNTIIGERGVKLSGGQRQRISIARAILADPGILILDEATSSLDSESEAFIQEGLSWLMKGRTTFVIAHRLSTIRKADQILFLETGRIMERGTHAELIEAKGRYYDLYTKQYALESNLFLAPGEGEASEPEETAVAGKTGDISFRQALRGLR</sequence>
<gene>
    <name evidence="11" type="ORF">D0Y96_16260</name>
</gene>
<feature type="transmembrane region" description="Helical" evidence="8">
    <location>
        <begin position="85"/>
        <end position="106"/>
    </location>
</feature>
<evidence type="ECO:0000256" key="5">
    <source>
        <dbReference type="ARBA" id="ARBA00022840"/>
    </source>
</evidence>
<keyword evidence="6 8" id="KW-1133">Transmembrane helix</keyword>
<feature type="transmembrane region" description="Helical" evidence="8">
    <location>
        <begin position="164"/>
        <end position="184"/>
    </location>
</feature>
<dbReference type="Pfam" id="PF00005">
    <property type="entry name" value="ABC_tran"/>
    <property type="match status" value="1"/>
</dbReference>
<dbReference type="SUPFAM" id="SSF52540">
    <property type="entry name" value="P-loop containing nucleoside triphosphate hydrolases"/>
    <property type="match status" value="1"/>
</dbReference>
<feature type="transmembrane region" description="Helical" evidence="8">
    <location>
        <begin position="265"/>
        <end position="290"/>
    </location>
</feature>
<dbReference type="GO" id="GO:0005886">
    <property type="term" value="C:plasma membrane"/>
    <property type="evidence" value="ECO:0007669"/>
    <property type="project" value="UniProtKB-SubCell"/>
</dbReference>
<dbReference type="InterPro" id="IPR003593">
    <property type="entry name" value="AAA+_ATPase"/>
</dbReference>
<dbReference type="InterPro" id="IPR003439">
    <property type="entry name" value="ABC_transporter-like_ATP-bd"/>
</dbReference>
<evidence type="ECO:0000256" key="4">
    <source>
        <dbReference type="ARBA" id="ARBA00022741"/>
    </source>
</evidence>